<dbReference type="PANTHER" id="PTHR42987">
    <property type="entry name" value="PEPTIDASE S49"/>
    <property type="match status" value="1"/>
</dbReference>
<dbReference type="InterPro" id="IPR029045">
    <property type="entry name" value="ClpP/crotonase-like_dom_sf"/>
</dbReference>
<keyword evidence="3" id="KW-0645">Protease</keyword>
<dbReference type="AlphaFoldDB" id="A0A4Q0PNE1"/>
<dbReference type="STRING" id="1122159.SAMN02745246_01400"/>
<dbReference type="InterPro" id="IPR002142">
    <property type="entry name" value="Peptidase_S49"/>
</dbReference>
<evidence type="ECO:0000313" key="3">
    <source>
        <dbReference type="EMBL" id="RXG32040.1"/>
    </source>
</evidence>
<gene>
    <name evidence="3" type="ORF">DSL99_1345</name>
</gene>
<organism evidence="3 4">
    <name type="scientific">Leeuwenhoekiella marinoflava</name>
    <dbReference type="NCBI Taxonomy" id="988"/>
    <lineage>
        <taxon>Bacteria</taxon>
        <taxon>Pseudomonadati</taxon>
        <taxon>Bacteroidota</taxon>
        <taxon>Flavobacteriia</taxon>
        <taxon>Flavobacteriales</taxon>
        <taxon>Flavobacteriaceae</taxon>
        <taxon>Leeuwenhoekiella</taxon>
    </lineage>
</organism>
<sequence length="296" mass="33264">MKNTLLDELVRGEWLMSAHNLFSYRHFWDKSYQAPQTGMTLKEAAAEREAKMLSVYNDEMKPIRPNSIDEIPEGSVAVIHMVGPMIRYGSWYAWGADELVYQLDWANNIKNIKAIIVVIDGPGGSVSAISPFIDFALRKLKPVVAIMDNSLSLHRWIPDAIADYQIAGNTISARFGSVGVVSSWLDVRKYWEDMGIFEKEVYPDESTHKNEIWRKLKEDEEAGMQMLRDQLKPIAQKFQAAVKAAHPNLIEEEGVLTGRTFSAEDALRVNMIDAIGTMDDAFQKATLLADLQAAGV</sequence>
<accession>A0A4Q0PNE1</accession>
<evidence type="ECO:0000259" key="2">
    <source>
        <dbReference type="Pfam" id="PF01343"/>
    </source>
</evidence>
<dbReference type="Proteomes" id="UP000290608">
    <property type="component" value="Unassembled WGS sequence"/>
</dbReference>
<reference evidence="3 4" key="1">
    <citation type="submission" date="2018-07" db="EMBL/GenBank/DDBJ databases">
        <title>Leeuwenhoekiella genomics.</title>
        <authorList>
            <person name="Tahon G."/>
            <person name="Willems A."/>
        </authorList>
    </citation>
    <scope>NUCLEOTIDE SEQUENCE [LARGE SCALE GENOMIC DNA]</scope>
    <source>
        <strain evidence="3 4">LMG 1345</strain>
    </source>
</reference>
<evidence type="ECO:0000256" key="1">
    <source>
        <dbReference type="ARBA" id="ARBA00008683"/>
    </source>
</evidence>
<evidence type="ECO:0000313" key="4">
    <source>
        <dbReference type="Proteomes" id="UP000290608"/>
    </source>
</evidence>
<comment type="similarity">
    <text evidence="1">Belongs to the peptidase S49 family.</text>
</comment>
<dbReference type="Gene3D" id="3.90.226.10">
    <property type="entry name" value="2-enoyl-CoA Hydratase, Chain A, domain 1"/>
    <property type="match status" value="2"/>
</dbReference>
<protein>
    <submittedName>
        <fullName evidence="3">Protease-4</fullName>
    </submittedName>
</protein>
<comment type="caution">
    <text evidence="3">The sequence shown here is derived from an EMBL/GenBank/DDBJ whole genome shotgun (WGS) entry which is preliminary data.</text>
</comment>
<proteinExistence type="inferred from homology"/>
<dbReference type="SUPFAM" id="SSF52096">
    <property type="entry name" value="ClpP/crotonase"/>
    <property type="match status" value="1"/>
</dbReference>
<name>A0A4Q0PNE1_9FLAO</name>
<dbReference type="Pfam" id="PF01343">
    <property type="entry name" value="Peptidase_S49"/>
    <property type="match status" value="1"/>
</dbReference>
<dbReference type="GO" id="GO:0006508">
    <property type="term" value="P:proteolysis"/>
    <property type="evidence" value="ECO:0007669"/>
    <property type="project" value="UniProtKB-KW"/>
</dbReference>
<keyword evidence="3" id="KW-0378">Hydrolase</keyword>
<feature type="domain" description="Peptidase S49" evidence="2">
    <location>
        <begin position="138"/>
        <end position="291"/>
    </location>
</feature>
<dbReference type="EMBL" id="QOVL01000005">
    <property type="protein sequence ID" value="RXG32040.1"/>
    <property type="molecule type" value="Genomic_DNA"/>
</dbReference>
<dbReference type="PANTHER" id="PTHR42987:SF4">
    <property type="entry name" value="PROTEASE SOHB-RELATED"/>
    <property type="match status" value="1"/>
</dbReference>
<dbReference type="GO" id="GO:0008233">
    <property type="term" value="F:peptidase activity"/>
    <property type="evidence" value="ECO:0007669"/>
    <property type="project" value="UniProtKB-KW"/>
</dbReference>